<dbReference type="Proteomes" id="UP000183975">
    <property type="component" value="Unassembled WGS sequence"/>
</dbReference>
<reference evidence="4 5" key="1">
    <citation type="submission" date="2016-11" db="EMBL/GenBank/DDBJ databases">
        <authorList>
            <person name="Jaros S."/>
            <person name="Januszkiewicz K."/>
            <person name="Wedrychowicz H."/>
        </authorList>
    </citation>
    <scope>NUCLEOTIDE SEQUENCE [LARGE SCALE GENOMIC DNA]</scope>
    <source>
        <strain evidence="4 5">DSM 14214</strain>
    </source>
</reference>
<dbReference type="EMBL" id="FRAH01000008">
    <property type="protein sequence ID" value="SHJ89067.1"/>
    <property type="molecule type" value="Genomic_DNA"/>
</dbReference>
<dbReference type="PANTHER" id="PTHR43877">
    <property type="entry name" value="AMINOALKYLPHOSPHONATE N-ACETYLTRANSFERASE-RELATED-RELATED"/>
    <property type="match status" value="1"/>
</dbReference>
<evidence type="ECO:0000256" key="2">
    <source>
        <dbReference type="ARBA" id="ARBA00023315"/>
    </source>
</evidence>
<protein>
    <submittedName>
        <fullName evidence="4">Acetyltransferase (GNAT) family protein</fullName>
    </submittedName>
</protein>
<proteinExistence type="predicted"/>
<keyword evidence="5" id="KW-1185">Reference proteome</keyword>
<dbReference type="OrthoDB" id="9794197at2"/>
<sequence length="164" mass="19191">MIRPLSEKDYNIAIDIVNTNWKRTYSNYVNPLLLNEIGCNERAEELRHDFQSKRLSEYVWEEQGQILALLSIGDTADIDKKGAFEIWRIYVRPEAQGHNIGSKCILFAEQEAKRQGYQEIVIWAFQENTTAISFYQKNGYVIDKNEYLGEPYLTFGIRLIKTLM</sequence>
<evidence type="ECO:0000313" key="5">
    <source>
        <dbReference type="Proteomes" id="UP000183975"/>
    </source>
</evidence>
<dbReference type="Pfam" id="PF00583">
    <property type="entry name" value="Acetyltransf_1"/>
    <property type="match status" value="1"/>
</dbReference>
<dbReference type="PANTHER" id="PTHR43877:SF2">
    <property type="entry name" value="AMINOALKYLPHOSPHONATE N-ACETYLTRANSFERASE-RELATED"/>
    <property type="match status" value="1"/>
</dbReference>
<keyword evidence="2" id="KW-0012">Acyltransferase</keyword>
<dbReference type="Gene3D" id="3.40.630.30">
    <property type="match status" value="1"/>
</dbReference>
<evidence type="ECO:0000313" key="4">
    <source>
        <dbReference type="EMBL" id="SHJ89067.1"/>
    </source>
</evidence>
<evidence type="ECO:0000256" key="1">
    <source>
        <dbReference type="ARBA" id="ARBA00022679"/>
    </source>
</evidence>
<organism evidence="4 5">
    <name type="scientific">Anaerotignum lactatifermentans DSM 14214</name>
    <dbReference type="NCBI Taxonomy" id="1121323"/>
    <lineage>
        <taxon>Bacteria</taxon>
        <taxon>Bacillati</taxon>
        <taxon>Bacillota</taxon>
        <taxon>Clostridia</taxon>
        <taxon>Lachnospirales</taxon>
        <taxon>Anaerotignaceae</taxon>
        <taxon>Anaerotignum</taxon>
    </lineage>
</organism>
<dbReference type="AlphaFoldDB" id="A0A1M6MZY9"/>
<evidence type="ECO:0000259" key="3">
    <source>
        <dbReference type="PROSITE" id="PS51186"/>
    </source>
</evidence>
<dbReference type="InterPro" id="IPR050832">
    <property type="entry name" value="Bact_Acetyltransf"/>
</dbReference>
<dbReference type="SUPFAM" id="SSF55729">
    <property type="entry name" value="Acyl-CoA N-acyltransferases (Nat)"/>
    <property type="match status" value="1"/>
</dbReference>
<dbReference type="CDD" id="cd04301">
    <property type="entry name" value="NAT_SF"/>
    <property type="match status" value="1"/>
</dbReference>
<name>A0A1M6MZY9_9FIRM</name>
<dbReference type="InterPro" id="IPR016181">
    <property type="entry name" value="Acyl_CoA_acyltransferase"/>
</dbReference>
<dbReference type="PROSITE" id="PS51186">
    <property type="entry name" value="GNAT"/>
    <property type="match status" value="1"/>
</dbReference>
<accession>A0A1M6MZY9</accession>
<gene>
    <name evidence="4" type="ORF">SAMN02745138_00744</name>
</gene>
<dbReference type="InterPro" id="IPR000182">
    <property type="entry name" value="GNAT_dom"/>
</dbReference>
<feature type="domain" description="N-acetyltransferase" evidence="3">
    <location>
        <begin position="1"/>
        <end position="164"/>
    </location>
</feature>
<dbReference type="RefSeq" id="WP_072849309.1">
    <property type="nucleotide sequence ID" value="NZ_FRAH01000008.1"/>
</dbReference>
<keyword evidence="1 4" id="KW-0808">Transferase</keyword>
<dbReference type="GO" id="GO:0016747">
    <property type="term" value="F:acyltransferase activity, transferring groups other than amino-acyl groups"/>
    <property type="evidence" value="ECO:0007669"/>
    <property type="project" value="InterPro"/>
</dbReference>